<dbReference type="CDD" id="cd16914">
    <property type="entry name" value="EcfT"/>
    <property type="match status" value="1"/>
</dbReference>
<evidence type="ECO:0000256" key="1">
    <source>
        <dbReference type="ARBA" id="ARBA00004141"/>
    </source>
</evidence>
<keyword evidence="4 5" id="KW-0472">Membrane</keyword>
<evidence type="ECO:0000256" key="2">
    <source>
        <dbReference type="ARBA" id="ARBA00022692"/>
    </source>
</evidence>
<proteinExistence type="predicted"/>
<evidence type="ECO:0000256" key="4">
    <source>
        <dbReference type="ARBA" id="ARBA00023136"/>
    </source>
</evidence>
<comment type="subcellular location">
    <subcellularLocation>
        <location evidence="1">Membrane</location>
        <topology evidence="1">Multi-pass membrane protein</topology>
    </subcellularLocation>
</comment>
<dbReference type="GO" id="GO:0005886">
    <property type="term" value="C:plasma membrane"/>
    <property type="evidence" value="ECO:0007669"/>
    <property type="project" value="UniProtKB-ARBA"/>
</dbReference>
<dbReference type="OrthoDB" id="5187293at2"/>
<dbReference type="AlphaFoldDB" id="A0A1H5NGU0"/>
<accession>A0A1H5NGU0</accession>
<dbReference type="InterPro" id="IPR003339">
    <property type="entry name" value="ABC/ECF_trnsptr_transmembrane"/>
</dbReference>
<keyword evidence="3 5" id="KW-1133">Transmembrane helix</keyword>
<organism evidence="6 7">
    <name type="scientific">Ruania alba</name>
    <dbReference type="NCBI Taxonomy" id="648782"/>
    <lineage>
        <taxon>Bacteria</taxon>
        <taxon>Bacillati</taxon>
        <taxon>Actinomycetota</taxon>
        <taxon>Actinomycetes</taxon>
        <taxon>Micrococcales</taxon>
        <taxon>Ruaniaceae</taxon>
        <taxon>Ruania</taxon>
    </lineage>
</organism>
<evidence type="ECO:0000313" key="7">
    <source>
        <dbReference type="Proteomes" id="UP000199220"/>
    </source>
</evidence>
<feature type="transmembrane region" description="Helical" evidence="5">
    <location>
        <begin position="112"/>
        <end position="136"/>
    </location>
</feature>
<dbReference type="STRING" id="648782.SAMN04488554_4329"/>
<name>A0A1H5NGU0_9MICO</name>
<evidence type="ECO:0000256" key="3">
    <source>
        <dbReference type="ARBA" id="ARBA00022989"/>
    </source>
</evidence>
<feature type="transmembrane region" description="Helical" evidence="5">
    <location>
        <begin position="256"/>
        <end position="281"/>
    </location>
</feature>
<dbReference type="Proteomes" id="UP000199220">
    <property type="component" value="Unassembled WGS sequence"/>
</dbReference>
<dbReference type="Pfam" id="PF02361">
    <property type="entry name" value="CbiQ"/>
    <property type="match status" value="1"/>
</dbReference>
<reference evidence="7" key="1">
    <citation type="submission" date="2016-10" db="EMBL/GenBank/DDBJ databases">
        <authorList>
            <person name="Varghese N."/>
            <person name="Submissions S."/>
        </authorList>
    </citation>
    <scope>NUCLEOTIDE SEQUENCE [LARGE SCALE GENOMIC DNA]</scope>
    <source>
        <strain evidence="7">DSM 21368</strain>
    </source>
</reference>
<feature type="transmembrane region" description="Helical" evidence="5">
    <location>
        <begin position="293"/>
        <end position="314"/>
    </location>
</feature>
<feature type="transmembrane region" description="Helical" evidence="5">
    <location>
        <begin position="12"/>
        <end position="43"/>
    </location>
</feature>
<protein>
    <submittedName>
        <fullName evidence="6">Energy-coupling factor transport system permease protein</fullName>
    </submittedName>
</protein>
<dbReference type="RefSeq" id="WP_089775561.1">
    <property type="nucleotide sequence ID" value="NZ_FNTX01000002.1"/>
</dbReference>
<sequence length="339" mass="34168">MTTATLTHPLAWWAWAAGVTVAVVRLPAGAATGLILLAVLLVGVTCRADSPWAKAFPAAIALGAVIVAVRTGFYLLVGLPDSSPVLWSWPQIDLPGWFTNLSLLGPVHADGLTSAALTGLSLATLVITFGAVNAIANPRLALRCLPGSLHHLGTAAVIAVSVTPQLITAIARVRRAQALRGEVRSGLRAFAARLVPVLAGALDQALDLAASMDSRGYARVHPDHRGGRRGVTVLVGAALVAAIAGTYALLDASAPRGLGLALLIGGAAVGAGASVLASRAVVRTRYRPLPWGVRAWVVAGVGALALVVALAGRAAGTDPLLLGIVAAAALAAPALTEAA</sequence>
<feature type="transmembrane region" description="Helical" evidence="5">
    <location>
        <begin position="55"/>
        <end position="77"/>
    </location>
</feature>
<keyword evidence="7" id="KW-1185">Reference proteome</keyword>
<feature type="transmembrane region" description="Helical" evidence="5">
    <location>
        <begin position="231"/>
        <end position="250"/>
    </location>
</feature>
<evidence type="ECO:0000256" key="5">
    <source>
        <dbReference type="SAM" id="Phobius"/>
    </source>
</evidence>
<evidence type="ECO:0000313" key="6">
    <source>
        <dbReference type="EMBL" id="SEF00823.1"/>
    </source>
</evidence>
<keyword evidence="2 5" id="KW-0812">Transmembrane</keyword>
<gene>
    <name evidence="6" type="ORF">SAMN04488554_4329</name>
</gene>
<dbReference type="EMBL" id="FNTX01000002">
    <property type="protein sequence ID" value="SEF00823.1"/>
    <property type="molecule type" value="Genomic_DNA"/>
</dbReference>